<evidence type="ECO:0000313" key="2">
    <source>
        <dbReference type="EMBL" id="KKL80981.1"/>
    </source>
</evidence>
<gene>
    <name evidence="2" type="ORF">LCGC14_1999270</name>
</gene>
<sequence length="96" mass="11206">IEPCTKPLKKEIQQVRAELDKANEENKRLRETWRDVRAKVREIKYHHRGRTMTTLADAGKGSHLLRLPLAKTHGKTSRICEDIENRIKQALKEVKP</sequence>
<comment type="caution">
    <text evidence="2">The sequence shown here is derived from an EMBL/GenBank/DDBJ whole genome shotgun (WGS) entry which is preliminary data.</text>
</comment>
<name>A0A0F9FRH9_9ZZZZ</name>
<proteinExistence type="predicted"/>
<reference evidence="2" key="1">
    <citation type="journal article" date="2015" name="Nature">
        <title>Complex archaea that bridge the gap between prokaryotes and eukaryotes.</title>
        <authorList>
            <person name="Spang A."/>
            <person name="Saw J.H."/>
            <person name="Jorgensen S.L."/>
            <person name="Zaremba-Niedzwiedzka K."/>
            <person name="Martijn J."/>
            <person name="Lind A.E."/>
            <person name="van Eijk R."/>
            <person name="Schleper C."/>
            <person name="Guy L."/>
            <person name="Ettema T.J."/>
        </authorList>
    </citation>
    <scope>NUCLEOTIDE SEQUENCE</scope>
</reference>
<protein>
    <submittedName>
        <fullName evidence="2">Uncharacterized protein</fullName>
    </submittedName>
</protein>
<dbReference type="EMBL" id="LAZR01022696">
    <property type="protein sequence ID" value="KKL80981.1"/>
    <property type="molecule type" value="Genomic_DNA"/>
</dbReference>
<keyword evidence="1" id="KW-0175">Coiled coil</keyword>
<organism evidence="2">
    <name type="scientific">marine sediment metagenome</name>
    <dbReference type="NCBI Taxonomy" id="412755"/>
    <lineage>
        <taxon>unclassified sequences</taxon>
        <taxon>metagenomes</taxon>
        <taxon>ecological metagenomes</taxon>
    </lineage>
</organism>
<dbReference type="AlphaFoldDB" id="A0A0F9FRH9"/>
<feature type="coiled-coil region" evidence="1">
    <location>
        <begin position="5"/>
        <end position="39"/>
    </location>
</feature>
<accession>A0A0F9FRH9</accession>
<feature type="non-terminal residue" evidence="2">
    <location>
        <position position="1"/>
    </location>
</feature>
<evidence type="ECO:0000256" key="1">
    <source>
        <dbReference type="SAM" id="Coils"/>
    </source>
</evidence>